<keyword evidence="2" id="KW-1185">Reference proteome</keyword>
<protein>
    <submittedName>
        <fullName evidence="1">Uncharacterized protein</fullName>
    </submittedName>
</protein>
<reference evidence="1 2" key="1">
    <citation type="journal article" date="2019" name="Nat. Ecol. Evol.">
        <title>Megaphylogeny resolves global patterns of mushroom evolution.</title>
        <authorList>
            <person name="Varga T."/>
            <person name="Krizsan K."/>
            <person name="Foldi C."/>
            <person name="Dima B."/>
            <person name="Sanchez-Garcia M."/>
            <person name="Sanchez-Ramirez S."/>
            <person name="Szollosi G.J."/>
            <person name="Szarkandi J.G."/>
            <person name="Papp V."/>
            <person name="Albert L."/>
            <person name="Andreopoulos W."/>
            <person name="Angelini C."/>
            <person name="Antonin V."/>
            <person name="Barry K.W."/>
            <person name="Bougher N.L."/>
            <person name="Buchanan P."/>
            <person name="Buyck B."/>
            <person name="Bense V."/>
            <person name="Catcheside P."/>
            <person name="Chovatia M."/>
            <person name="Cooper J."/>
            <person name="Damon W."/>
            <person name="Desjardin D."/>
            <person name="Finy P."/>
            <person name="Geml J."/>
            <person name="Haridas S."/>
            <person name="Hughes K."/>
            <person name="Justo A."/>
            <person name="Karasinski D."/>
            <person name="Kautmanova I."/>
            <person name="Kiss B."/>
            <person name="Kocsube S."/>
            <person name="Kotiranta H."/>
            <person name="LaButti K.M."/>
            <person name="Lechner B.E."/>
            <person name="Liimatainen K."/>
            <person name="Lipzen A."/>
            <person name="Lukacs Z."/>
            <person name="Mihaltcheva S."/>
            <person name="Morgado L.N."/>
            <person name="Niskanen T."/>
            <person name="Noordeloos M.E."/>
            <person name="Ohm R.A."/>
            <person name="Ortiz-Santana B."/>
            <person name="Ovrebo C."/>
            <person name="Racz N."/>
            <person name="Riley R."/>
            <person name="Savchenko A."/>
            <person name="Shiryaev A."/>
            <person name="Soop K."/>
            <person name="Spirin V."/>
            <person name="Szebenyi C."/>
            <person name="Tomsovsky M."/>
            <person name="Tulloss R.E."/>
            <person name="Uehling J."/>
            <person name="Grigoriev I.V."/>
            <person name="Vagvolgyi C."/>
            <person name="Papp T."/>
            <person name="Martin F.M."/>
            <person name="Miettinen O."/>
            <person name="Hibbett D.S."/>
            <person name="Nagy L.G."/>
        </authorList>
    </citation>
    <scope>NUCLEOTIDE SEQUENCE [LARGE SCALE GENOMIC DNA]</scope>
    <source>
        <strain evidence="1 2">NL-1719</strain>
    </source>
</reference>
<feature type="non-terminal residue" evidence="1">
    <location>
        <position position="1"/>
    </location>
</feature>
<sequence length="255" mass="28776">LIARCRSRAWIMQLREDKKGSQFYQRGLRGHIIVYPQRPDTVLDVLPPLVDDISQPIAVIFVGNQRPSDEWLRLHASPLFVRAERVRSALMWLQRHNHLYRDVVIDHRAIDRLPVNGIMPIELDVICDEADLEASVGGYIGVSSSGDASNVSTDIPPSTDVFQNLVIADVDVHAPAADLKAATLKHVFEKKLPFLQVPRGPNPESDFDNTYLFPNMYPTLFPYGVGGFEDGSRAVPLSAKRQAKHLFSLRDRRFQ</sequence>
<gene>
    <name evidence="1" type="ORF">BDN72DRAFT_773071</name>
</gene>
<evidence type="ECO:0000313" key="2">
    <source>
        <dbReference type="Proteomes" id="UP000308600"/>
    </source>
</evidence>
<dbReference type="EMBL" id="ML208430">
    <property type="protein sequence ID" value="TFK65635.1"/>
    <property type="molecule type" value="Genomic_DNA"/>
</dbReference>
<evidence type="ECO:0000313" key="1">
    <source>
        <dbReference type="EMBL" id="TFK65635.1"/>
    </source>
</evidence>
<accession>A0ACD3AIQ4</accession>
<organism evidence="1 2">
    <name type="scientific">Pluteus cervinus</name>
    <dbReference type="NCBI Taxonomy" id="181527"/>
    <lineage>
        <taxon>Eukaryota</taxon>
        <taxon>Fungi</taxon>
        <taxon>Dikarya</taxon>
        <taxon>Basidiomycota</taxon>
        <taxon>Agaricomycotina</taxon>
        <taxon>Agaricomycetes</taxon>
        <taxon>Agaricomycetidae</taxon>
        <taxon>Agaricales</taxon>
        <taxon>Pluteineae</taxon>
        <taxon>Pluteaceae</taxon>
        <taxon>Pluteus</taxon>
    </lineage>
</organism>
<proteinExistence type="predicted"/>
<name>A0ACD3AIQ4_9AGAR</name>
<dbReference type="Proteomes" id="UP000308600">
    <property type="component" value="Unassembled WGS sequence"/>
</dbReference>